<protein>
    <submittedName>
        <fullName evidence="1">ABC transporter permease</fullName>
    </submittedName>
</protein>
<reference evidence="1" key="1">
    <citation type="submission" date="2023-10" db="EMBL/GenBank/DDBJ databases">
        <title>Amphibacter perezi, gen. nov., sp. nov. a novel taxa of the family Comamonadaceae, class Betaproteobacteria isolated from the skin microbiota of Pelophylax perezi from different populations.</title>
        <authorList>
            <person name="Costa S."/>
            <person name="Proenca D.N."/>
            <person name="Lopes I."/>
            <person name="Morais P.V."/>
        </authorList>
    </citation>
    <scope>NUCLEOTIDE SEQUENCE</scope>
    <source>
        <strain evidence="1">SL12-8</strain>
    </source>
</reference>
<gene>
    <name evidence="1" type="ORF">RV045_04905</name>
</gene>
<evidence type="ECO:0000313" key="1">
    <source>
        <dbReference type="EMBL" id="MEJ7137772.1"/>
    </source>
</evidence>
<proteinExistence type="predicted"/>
<comment type="caution">
    <text evidence="1">The sequence shown here is derived from an EMBL/GenBank/DDBJ whole genome shotgun (WGS) entry which is preliminary data.</text>
</comment>
<sequence length="273" mass="29730">MKPAVSRLPTSAIAWNDPALWRLDGARALWRKEVLRFWKVGFQTIAAPVLTAMLYLLIFGHVLDKHVQVFDGVPYTSFLIPGLVMMSVLQNAFANTSSSLIQSKVTGNLIFLLLTPLSPAAWFAGYVGGAVVRGLAVGVGVLAVSLWAGLPWPAQPAWVLIFGVLGATLMGALGLVAGLWAEKFDQLAVFQNFIILPMTFLAGVFYSVQGLPALWQVVSHLNPFFYMIDGFRHGFFGQGDVSPWLSLLIVGTANLAVVAWALNLLRTGYRIRS</sequence>
<keyword evidence="2" id="KW-1185">Reference proteome</keyword>
<dbReference type="Proteomes" id="UP001364695">
    <property type="component" value="Unassembled WGS sequence"/>
</dbReference>
<evidence type="ECO:0000313" key="2">
    <source>
        <dbReference type="Proteomes" id="UP001364695"/>
    </source>
</evidence>
<accession>A0ACC6P0Z3</accession>
<organism evidence="1 2">
    <name type="scientific">Amphibiibacter pelophylacis</name>
    <dbReference type="NCBI Taxonomy" id="1799477"/>
    <lineage>
        <taxon>Bacteria</taxon>
        <taxon>Pseudomonadati</taxon>
        <taxon>Pseudomonadota</taxon>
        <taxon>Betaproteobacteria</taxon>
        <taxon>Burkholderiales</taxon>
        <taxon>Sphaerotilaceae</taxon>
        <taxon>Amphibiibacter</taxon>
    </lineage>
</organism>
<name>A0ACC6P0Z3_9BURK</name>
<dbReference type="EMBL" id="JAWDIE010000006">
    <property type="protein sequence ID" value="MEJ7137772.1"/>
    <property type="molecule type" value="Genomic_DNA"/>
</dbReference>